<sequence>MRESIVPYKTIAPAINEWKMSPGAGVYRRTCTYDRISSMCPSRLAAKHNRPAANNVPFAEPNVEIVTERGMSQAITPKRRLPKVTATASELVISNGDITVK</sequence>
<dbReference type="EMBL" id="GEZM01086361">
    <property type="protein sequence ID" value="JAV59520.1"/>
    <property type="molecule type" value="Transcribed_RNA"/>
</dbReference>
<reference evidence="1" key="1">
    <citation type="journal article" date="2016" name="Sci. Rep.">
        <title>Molecular characterization of firefly nuptial gifts: a multi-omics approach sheds light on postcopulatory sexual selection.</title>
        <authorList>
            <person name="Al-Wathiqui N."/>
            <person name="Fallon T.R."/>
            <person name="South A."/>
            <person name="Weng J.K."/>
            <person name="Lewis S.M."/>
        </authorList>
    </citation>
    <scope>NUCLEOTIDE SEQUENCE</scope>
</reference>
<protein>
    <submittedName>
        <fullName evidence="1">Uncharacterized protein</fullName>
    </submittedName>
</protein>
<evidence type="ECO:0000313" key="1">
    <source>
        <dbReference type="EMBL" id="JAV59511.1"/>
    </source>
</evidence>
<dbReference type="EMBL" id="GEZM01086363">
    <property type="protein sequence ID" value="JAV59517.1"/>
    <property type="molecule type" value="Transcribed_RNA"/>
</dbReference>
<name>A0A1Y1KGL2_PHOPY</name>
<dbReference type="EMBL" id="GEZM01086362">
    <property type="protein sequence ID" value="JAV59518.1"/>
    <property type="molecule type" value="Transcribed_RNA"/>
</dbReference>
<accession>A0A1Y1KGL2</accession>
<organism evidence="1">
    <name type="scientific">Photinus pyralis</name>
    <name type="common">Common eastern firefly</name>
    <name type="synonym">Lampyris pyralis</name>
    <dbReference type="NCBI Taxonomy" id="7054"/>
    <lineage>
        <taxon>Eukaryota</taxon>
        <taxon>Metazoa</taxon>
        <taxon>Ecdysozoa</taxon>
        <taxon>Arthropoda</taxon>
        <taxon>Hexapoda</taxon>
        <taxon>Insecta</taxon>
        <taxon>Pterygota</taxon>
        <taxon>Neoptera</taxon>
        <taxon>Endopterygota</taxon>
        <taxon>Coleoptera</taxon>
        <taxon>Polyphaga</taxon>
        <taxon>Elateriformia</taxon>
        <taxon>Elateroidea</taxon>
        <taxon>Lampyridae</taxon>
        <taxon>Lampyrinae</taxon>
        <taxon>Photinus</taxon>
    </lineage>
</organism>
<dbReference type="AlphaFoldDB" id="A0A1Y1KGL2"/>
<dbReference type="EMBL" id="GEZM01086366">
    <property type="protein sequence ID" value="JAV59511.1"/>
    <property type="molecule type" value="Transcribed_RNA"/>
</dbReference>
<dbReference type="EMBL" id="GEZM01086365">
    <property type="protein sequence ID" value="JAV59512.1"/>
    <property type="molecule type" value="Transcribed_RNA"/>
</dbReference>
<dbReference type="EMBL" id="GEZM01086364">
    <property type="protein sequence ID" value="JAV59514.1"/>
    <property type="molecule type" value="Transcribed_RNA"/>
</dbReference>
<proteinExistence type="predicted"/>